<dbReference type="InterPro" id="IPR032640">
    <property type="entry name" value="AMPK1_CBM"/>
</dbReference>
<dbReference type="InterPro" id="IPR013783">
    <property type="entry name" value="Ig-like_fold"/>
</dbReference>
<dbReference type="Gene3D" id="2.60.40.10">
    <property type="entry name" value="Immunoglobulins"/>
    <property type="match status" value="1"/>
</dbReference>
<dbReference type="GO" id="GO:2001070">
    <property type="term" value="F:starch binding"/>
    <property type="evidence" value="ECO:0007669"/>
    <property type="project" value="TreeGrafter"/>
</dbReference>
<dbReference type="OrthoDB" id="273181at2759"/>
<dbReference type="GO" id="GO:0005983">
    <property type="term" value="P:starch catabolic process"/>
    <property type="evidence" value="ECO:0007669"/>
    <property type="project" value="TreeGrafter"/>
</dbReference>
<dbReference type="SUPFAM" id="SSF81296">
    <property type="entry name" value="E set domains"/>
    <property type="match status" value="1"/>
</dbReference>
<sequence>SLPLAYDKERRKWILIRELPEGTYEYKYIVDGKWLCNSNEPMTAPNKDGHVNNYVKVADGDPNSRVSEIRRKLSCDDPILSSNERFLIRQFLEGGGGGSH</sequence>
<feature type="domain" description="AMP-activated protein kinase glycogen-binding" evidence="1">
    <location>
        <begin position="4"/>
        <end position="59"/>
    </location>
</feature>
<reference evidence="2 3" key="1">
    <citation type="journal article" date="2013" name="BMC Genomics">
        <title>The miniature genome of a carnivorous plant Genlisea aurea contains a low number of genes and short non-coding sequences.</title>
        <authorList>
            <person name="Leushkin E.V."/>
            <person name="Sutormin R.A."/>
            <person name="Nabieva E.R."/>
            <person name="Penin A.A."/>
            <person name="Kondrashov A.S."/>
            <person name="Logacheva M.D."/>
        </authorList>
    </citation>
    <scope>NUCLEOTIDE SEQUENCE [LARGE SCALE GENOMIC DNA]</scope>
</reference>
<dbReference type="GO" id="GO:0019203">
    <property type="term" value="F:carbohydrate phosphatase activity"/>
    <property type="evidence" value="ECO:0007669"/>
    <property type="project" value="TreeGrafter"/>
</dbReference>
<feature type="non-terminal residue" evidence="2">
    <location>
        <position position="1"/>
    </location>
</feature>
<proteinExistence type="predicted"/>
<evidence type="ECO:0000313" key="2">
    <source>
        <dbReference type="EMBL" id="EPS66975.1"/>
    </source>
</evidence>
<protein>
    <recommendedName>
        <fullName evidence="1">AMP-activated protein kinase glycogen-binding domain-containing protein</fullName>
    </recommendedName>
</protein>
<dbReference type="PANTHER" id="PTHR46642:SF3">
    <property type="entry name" value="PHOSPHOGLUCAN PHOSPHATASE DSP4, CHLOROPLASTIC"/>
    <property type="match status" value="1"/>
</dbReference>
<dbReference type="EMBL" id="AUSU01003373">
    <property type="protein sequence ID" value="EPS66975.1"/>
    <property type="molecule type" value="Genomic_DNA"/>
</dbReference>
<name>S8CJW4_9LAMI</name>
<organism evidence="2 3">
    <name type="scientific">Genlisea aurea</name>
    <dbReference type="NCBI Taxonomy" id="192259"/>
    <lineage>
        <taxon>Eukaryota</taxon>
        <taxon>Viridiplantae</taxon>
        <taxon>Streptophyta</taxon>
        <taxon>Embryophyta</taxon>
        <taxon>Tracheophyta</taxon>
        <taxon>Spermatophyta</taxon>
        <taxon>Magnoliopsida</taxon>
        <taxon>eudicotyledons</taxon>
        <taxon>Gunneridae</taxon>
        <taxon>Pentapetalae</taxon>
        <taxon>asterids</taxon>
        <taxon>lamiids</taxon>
        <taxon>Lamiales</taxon>
        <taxon>Lentibulariaceae</taxon>
        <taxon>Genlisea</taxon>
    </lineage>
</organism>
<dbReference type="CDD" id="cd02859">
    <property type="entry name" value="E_set_AMPKbeta_like_N"/>
    <property type="match status" value="1"/>
</dbReference>
<dbReference type="PANTHER" id="PTHR46642">
    <property type="entry name" value="DUAL SPECIFICITY PHOSPHATASE, SUBGROUP, CATALYTIC DOMAIN"/>
    <property type="match status" value="1"/>
</dbReference>
<dbReference type="Pfam" id="PF16561">
    <property type="entry name" value="AMPK1_CBM"/>
    <property type="match status" value="1"/>
</dbReference>
<evidence type="ECO:0000313" key="3">
    <source>
        <dbReference type="Proteomes" id="UP000015453"/>
    </source>
</evidence>
<evidence type="ECO:0000259" key="1">
    <source>
        <dbReference type="Pfam" id="PF16561"/>
    </source>
</evidence>
<comment type="caution">
    <text evidence="2">The sequence shown here is derived from an EMBL/GenBank/DDBJ whole genome shotgun (WGS) entry which is preliminary data.</text>
</comment>
<dbReference type="AlphaFoldDB" id="S8CJW4"/>
<keyword evidence="3" id="KW-1185">Reference proteome</keyword>
<dbReference type="InterPro" id="IPR014756">
    <property type="entry name" value="Ig_E-set"/>
</dbReference>
<gene>
    <name evidence="2" type="ORF">M569_07803</name>
</gene>
<accession>S8CJW4</accession>
<dbReference type="Proteomes" id="UP000015453">
    <property type="component" value="Unassembled WGS sequence"/>
</dbReference>
<dbReference type="GO" id="GO:0009507">
    <property type="term" value="C:chloroplast"/>
    <property type="evidence" value="ECO:0007669"/>
    <property type="project" value="TreeGrafter"/>
</dbReference>
<dbReference type="InterPro" id="IPR052832">
    <property type="entry name" value="Starch-Glucan_Phosphatase"/>
</dbReference>